<dbReference type="Proteomes" id="UP000746649">
    <property type="component" value="Unassembled WGS sequence"/>
</dbReference>
<sequence length="93" mass="10414">MRSNYGYLSNLAGYLQGVARVIKDGEHVQDECPTNLKSALLEVAHALDGEAVRVVHPPEGKPEVVNARCNHRVLTWRERMAIWLLGGKLEIRP</sequence>
<protein>
    <submittedName>
        <fullName evidence="1">Uncharacterized protein</fullName>
    </submittedName>
</protein>
<gene>
    <name evidence="1" type="ORF">I6M88_08920</name>
</gene>
<evidence type="ECO:0000313" key="1">
    <source>
        <dbReference type="EMBL" id="MBJ8381095.1"/>
    </source>
</evidence>
<comment type="caution">
    <text evidence="1">The sequence shown here is derived from an EMBL/GenBank/DDBJ whole genome shotgun (WGS) entry which is preliminary data.</text>
</comment>
<organism evidence="1 2">
    <name type="scientific">Citrobacter sedlakii</name>
    <dbReference type="NCBI Taxonomy" id="67826"/>
    <lineage>
        <taxon>Bacteria</taxon>
        <taxon>Pseudomonadati</taxon>
        <taxon>Pseudomonadota</taxon>
        <taxon>Gammaproteobacteria</taxon>
        <taxon>Enterobacterales</taxon>
        <taxon>Enterobacteriaceae</taxon>
        <taxon>Citrobacter</taxon>
        <taxon>Citrobacter freundii complex</taxon>
    </lineage>
</organism>
<proteinExistence type="predicted"/>
<keyword evidence="2" id="KW-1185">Reference proteome</keyword>
<evidence type="ECO:0000313" key="2">
    <source>
        <dbReference type="Proteomes" id="UP000746649"/>
    </source>
</evidence>
<accession>A0ABS0ZQJ8</accession>
<dbReference type="RefSeq" id="WP_200034671.1">
    <property type="nucleotide sequence ID" value="NZ_JADWND010000003.1"/>
</dbReference>
<reference evidence="1 2" key="1">
    <citation type="submission" date="2020-11" db="EMBL/GenBank/DDBJ databases">
        <title>Enhanced detection system for hospital associated transmission using whole genome sequencing surveillance.</title>
        <authorList>
            <person name="Harrison L.H."/>
            <person name="Van Tyne D."/>
            <person name="Marsh J.W."/>
            <person name="Griffith M.P."/>
            <person name="Snyder D.J."/>
            <person name="Cooper V.S."/>
            <person name="Mustapha M."/>
        </authorList>
    </citation>
    <scope>NUCLEOTIDE SEQUENCE [LARGE SCALE GENOMIC DNA]</scope>
    <source>
        <strain evidence="1 2">CB00117</strain>
    </source>
</reference>
<name>A0ABS0ZQJ8_9ENTR</name>
<dbReference type="EMBL" id="JADWND010000003">
    <property type="protein sequence ID" value="MBJ8381095.1"/>
    <property type="molecule type" value="Genomic_DNA"/>
</dbReference>